<evidence type="ECO:0000313" key="2">
    <source>
        <dbReference type="EMBL" id="MBD8525755.1"/>
    </source>
</evidence>
<dbReference type="EMBL" id="JACYTR010000012">
    <property type="protein sequence ID" value="MBD8525755.1"/>
    <property type="molecule type" value="Genomic_DNA"/>
</dbReference>
<proteinExistence type="predicted"/>
<sequence length="249" mass="27009">MDFSSPAPAQRIVLASTKGGVGKSLLGLHLAAFAARQGWPTCLVDCDSQRCAAEWHALRPPDSPALHLVAADDPMNGVARSWSHRIPPGNRVVVIDTPAGMRAHHLTAYVRNADTLLVPMQPSVIDQRANRHFMNELSRLNEIRSGQLRVGIVLNRAKLRTLALRDLLEHPDALGAPMVGVLRESQAYSLLVGLGRSLFDYSSPKLANLLDDWQPLLAWLGWTEATQHQVTPNPQLGQAAGKPAAMSPG</sequence>
<name>A0AAW3ZJW9_9GAMM</name>
<gene>
    <name evidence="2" type="ORF">IFO71_08360</name>
</gene>
<dbReference type="InterPro" id="IPR027417">
    <property type="entry name" value="P-loop_NTPase"/>
</dbReference>
<dbReference type="PANTHER" id="PTHR13696">
    <property type="entry name" value="P-LOOP CONTAINING NUCLEOSIDE TRIPHOSPHATE HYDROLASE"/>
    <property type="match status" value="1"/>
</dbReference>
<dbReference type="InterPro" id="IPR002586">
    <property type="entry name" value="CobQ/CobB/MinD/ParA_Nub-bd_dom"/>
</dbReference>
<protein>
    <submittedName>
        <fullName evidence="2">ParA family protein</fullName>
    </submittedName>
</protein>
<organism evidence="2 3">
    <name type="scientific">Pseudomarimonas arenosa</name>
    <dbReference type="NCBI Taxonomy" id="2774145"/>
    <lineage>
        <taxon>Bacteria</taxon>
        <taxon>Pseudomonadati</taxon>
        <taxon>Pseudomonadota</taxon>
        <taxon>Gammaproteobacteria</taxon>
        <taxon>Lysobacterales</taxon>
        <taxon>Lysobacteraceae</taxon>
        <taxon>Pseudomarimonas</taxon>
    </lineage>
</organism>
<accession>A0AAW3ZJW9</accession>
<reference evidence="2 3" key="1">
    <citation type="submission" date="2020-09" db="EMBL/GenBank/DDBJ databases">
        <title>Pseudoxanthomonas sp. CAU 1598 isolated from sand of Yaerae Beach.</title>
        <authorList>
            <person name="Kim W."/>
        </authorList>
    </citation>
    <scope>NUCLEOTIDE SEQUENCE [LARGE SCALE GENOMIC DNA]</scope>
    <source>
        <strain evidence="2 3">CAU 1598</strain>
    </source>
</reference>
<dbReference type="Pfam" id="PF01656">
    <property type="entry name" value="CbiA"/>
    <property type="match status" value="1"/>
</dbReference>
<evidence type="ECO:0000313" key="3">
    <source>
        <dbReference type="Proteomes" id="UP000613768"/>
    </source>
</evidence>
<dbReference type="Proteomes" id="UP000613768">
    <property type="component" value="Unassembled WGS sequence"/>
</dbReference>
<dbReference type="CDD" id="cd02042">
    <property type="entry name" value="ParAB_family"/>
    <property type="match status" value="1"/>
</dbReference>
<dbReference type="PANTHER" id="PTHR13696:SF96">
    <property type="entry name" value="COBQ_COBB_MIND_PARA NUCLEOTIDE BINDING DOMAIN-CONTAINING PROTEIN"/>
    <property type="match status" value="1"/>
</dbReference>
<comment type="caution">
    <text evidence="2">The sequence shown here is derived from an EMBL/GenBank/DDBJ whole genome shotgun (WGS) entry which is preliminary data.</text>
</comment>
<dbReference type="InterPro" id="IPR050678">
    <property type="entry name" value="DNA_Partitioning_ATPase"/>
</dbReference>
<dbReference type="AlphaFoldDB" id="A0AAW3ZJW9"/>
<keyword evidence="3" id="KW-1185">Reference proteome</keyword>
<dbReference type="RefSeq" id="WP_192029120.1">
    <property type="nucleotide sequence ID" value="NZ_JACYTR010000012.1"/>
</dbReference>
<feature type="domain" description="CobQ/CobB/MinD/ParA nucleotide binding" evidence="1">
    <location>
        <begin position="12"/>
        <end position="190"/>
    </location>
</feature>
<dbReference type="SUPFAM" id="SSF52540">
    <property type="entry name" value="P-loop containing nucleoside triphosphate hydrolases"/>
    <property type="match status" value="1"/>
</dbReference>
<evidence type="ECO:0000259" key="1">
    <source>
        <dbReference type="Pfam" id="PF01656"/>
    </source>
</evidence>
<dbReference type="Gene3D" id="3.40.50.300">
    <property type="entry name" value="P-loop containing nucleotide triphosphate hydrolases"/>
    <property type="match status" value="1"/>
</dbReference>